<dbReference type="OrthoDB" id="27389at2"/>
<proteinExistence type="predicted"/>
<feature type="non-terminal residue" evidence="2">
    <location>
        <position position="1"/>
    </location>
</feature>
<dbReference type="PANTHER" id="PTHR34677">
    <property type="match status" value="1"/>
</dbReference>
<feature type="domain" description="SLH" evidence="1">
    <location>
        <begin position="777"/>
        <end position="838"/>
    </location>
</feature>
<reference evidence="2 3" key="1">
    <citation type="submission" date="2015-08" db="EMBL/GenBank/DDBJ databases">
        <title>Draft genome sequence of cellulolytic and xylanolytic Paenibacillus sp. A59, isolated from a decaying forest soil from Patagonia, Argentina.</title>
        <authorList>
            <person name="Ghio S."/>
            <person name="Caceres A.M."/>
            <person name="Talia P."/>
            <person name="Grasso D."/>
            <person name="Campos E."/>
        </authorList>
    </citation>
    <scope>NUCLEOTIDE SEQUENCE [LARGE SCALE GENOMIC DNA]</scope>
    <source>
        <strain evidence="2 3">A59</strain>
    </source>
</reference>
<dbReference type="AlphaFoldDB" id="A0A0M9BKP0"/>
<dbReference type="InterPro" id="IPR001119">
    <property type="entry name" value="SLH_dom"/>
</dbReference>
<dbReference type="RefSeq" id="WP_144424552.1">
    <property type="nucleotide sequence ID" value="NZ_LITU01000070.1"/>
</dbReference>
<dbReference type="PATRIC" id="fig|1705561.3.peg.4144"/>
<protein>
    <recommendedName>
        <fullName evidence="1">SLH domain-containing protein</fullName>
    </recommendedName>
</protein>
<name>A0A0M9BKP0_9BACL</name>
<dbReference type="PROSITE" id="PS51272">
    <property type="entry name" value="SLH"/>
    <property type="match status" value="3"/>
</dbReference>
<organism evidence="2 3">
    <name type="scientific">Paenibacillus xylanivorans</name>
    <dbReference type="NCBI Taxonomy" id="1705561"/>
    <lineage>
        <taxon>Bacteria</taxon>
        <taxon>Bacillati</taxon>
        <taxon>Bacillota</taxon>
        <taxon>Bacilli</taxon>
        <taxon>Bacillales</taxon>
        <taxon>Paenibacillaceae</taxon>
        <taxon>Paenibacillus</taxon>
    </lineage>
</organism>
<dbReference type="Proteomes" id="UP000037688">
    <property type="component" value="Unassembled WGS sequence"/>
</dbReference>
<dbReference type="Pfam" id="PF00395">
    <property type="entry name" value="SLH"/>
    <property type="match status" value="3"/>
</dbReference>
<keyword evidence="3" id="KW-1185">Reference proteome</keyword>
<feature type="domain" description="SLH" evidence="1">
    <location>
        <begin position="648"/>
        <end position="711"/>
    </location>
</feature>
<accession>A0A0M9BKP0</accession>
<feature type="domain" description="SLH" evidence="1">
    <location>
        <begin position="713"/>
        <end position="773"/>
    </location>
</feature>
<sequence length="838" mass="88635">NDQGQTTVPGNNGLKNLGLQEGVFDVPFSSEITSYTSYIAPSVSQVHVETGLEDEEYAALYVNDQLQVSGNPAVVGISADTTTINVRVEPYLKPSRKYTITVLRDLTLPAVTISSTASGTVNAPFPVKIDFSKAVTGFTAAGITVDNGTVTDFVAEDAKTYTATIVPLTSGQAVTVQVAANVATDTVVGNPNEASSVLSYLYDTTKPVVTFGGFTDHQVFIAPPASVHITVSEAVYGIANGDEVDVSDAAALLSMEKDGVPFSDYTAAYDQSLLTFTLTFNDTLGDGAYHVKVVGDEVQNANHNSLDTASAGFTVAVPVVTGITAQPASLSHAGGDVTLAIAGMHLTGQKLDVYVDGIYAVTAAASNDSSAEAVVILPRNHAANAKSHSLKVYLNGTEVAGPSATVTVMPAEESNTGGNAPAPVPVPVPAPAPVPVPVPAKPYIDVNGTRMNPEIIDLTKPSYTLEATPKEGAVHVSIPATVLSGFADKNASFVLEIKTSYGSYLLPVQLGVLIPGLQDVLTTNTLKIDEISLRISLTDRSDDKNIQATFTGDLPNGKVMSAIVDFGMEIVNTKTGQSIGTAEVLNKALTRMIPLPKHLTALPKQWGAFRYDEKVQKFEFVAARSVQIEGVWYAMIQSNINSVYVVAENPLSFTDVKKDWSQPYVELAAAKGLVNGVGGGKYAPERSVTRAEFTAMLVRALGRSSVTAAESSPYQDILPGEWYSSVVAQAKRLGLLGFAGSDSFLPDQPLTREEIASMLMAAIVLEELPTTREDISPSGYKDLDNVDATNLESIRLIQKLNIMQGTGNNTFSPKSETTREQAAIVLIRIMRALGTIDS</sequence>
<gene>
    <name evidence="2" type="ORF">AMS66_19880</name>
</gene>
<evidence type="ECO:0000259" key="1">
    <source>
        <dbReference type="PROSITE" id="PS51272"/>
    </source>
</evidence>
<dbReference type="Pfam" id="PF19078">
    <property type="entry name" value="Big_12"/>
    <property type="match status" value="1"/>
</dbReference>
<evidence type="ECO:0000313" key="3">
    <source>
        <dbReference type="Proteomes" id="UP000037688"/>
    </source>
</evidence>
<dbReference type="InterPro" id="IPR025883">
    <property type="entry name" value="Cadherin-like_domain"/>
</dbReference>
<comment type="caution">
    <text evidence="2">The sequence shown here is derived from an EMBL/GenBank/DDBJ whole genome shotgun (WGS) entry which is preliminary data.</text>
</comment>
<dbReference type="PANTHER" id="PTHR34677:SF3">
    <property type="entry name" value="BACTERIAL IG-LIKE DOMAIN-CONTAINING PROTEIN"/>
    <property type="match status" value="1"/>
</dbReference>
<evidence type="ECO:0000313" key="2">
    <source>
        <dbReference type="EMBL" id="KOY14280.1"/>
    </source>
</evidence>
<dbReference type="EMBL" id="LITU01000070">
    <property type="protein sequence ID" value="KOY14280.1"/>
    <property type="molecule type" value="Genomic_DNA"/>
</dbReference>
<dbReference type="Pfam" id="PF12733">
    <property type="entry name" value="Cadherin-like"/>
    <property type="match status" value="1"/>
</dbReference>
<dbReference type="InterPro" id="IPR044048">
    <property type="entry name" value="Big_12"/>
</dbReference>